<gene>
    <name evidence="1" type="ORF">K443DRAFT_35333</name>
</gene>
<dbReference type="Proteomes" id="UP000054477">
    <property type="component" value="Unassembled WGS sequence"/>
</dbReference>
<evidence type="ECO:0008006" key="3">
    <source>
        <dbReference type="Google" id="ProtNLM"/>
    </source>
</evidence>
<evidence type="ECO:0000313" key="1">
    <source>
        <dbReference type="EMBL" id="KIJ94991.1"/>
    </source>
</evidence>
<dbReference type="EMBL" id="KN838771">
    <property type="protein sequence ID" value="KIJ94991.1"/>
    <property type="molecule type" value="Genomic_DNA"/>
</dbReference>
<dbReference type="STRING" id="1095629.A0A0C9XBA3"/>
<evidence type="ECO:0000313" key="2">
    <source>
        <dbReference type="Proteomes" id="UP000054477"/>
    </source>
</evidence>
<keyword evidence="2" id="KW-1185">Reference proteome</keyword>
<name>A0A0C9XBA3_9AGAR</name>
<accession>A0A0C9XBA3</accession>
<dbReference type="HOGENOM" id="CLU_161750_0_0_1"/>
<organism evidence="1 2">
    <name type="scientific">Laccaria amethystina LaAM-08-1</name>
    <dbReference type="NCBI Taxonomy" id="1095629"/>
    <lineage>
        <taxon>Eukaryota</taxon>
        <taxon>Fungi</taxon>
        <taxon>Dikarya</taxon>
        <taxon>Basidiomycota</taxon>
        <taxon>Agaricomycotina</taxon>
        <taxon>Agaricomycetes</taxon>
        <taxon>Agaricomycetidae</taxon>
        <taxon>Agaricales</taxon>
        <taxon>Agaricineae</taxon>
        <taxon>Hydnangiaceae</taxon>
        <taxon>Laccaria</taxon>
    </lineage>
</organism>
<feature type="non-terminal residue" evidence="1">
    <location>
        <position position="1"/>
    </location>
</feature>
<reference evidence="1 2" key="1">
    <citation type="submission" date="2014-04" db="EMBL/GenBank/DDBJ databases">
        <authorList>
            <consortium name="DOE Joint Genome Institute"/>
            <person name="Kuo A."/>
            <person name="Kohler A."/>
            <person name="Nagy L.G."/>
            <person name="Floudas D."/>
            <person name="Copeland A."/>
            <person name="Barry K.W."/>
            <person name="Cichocki N."/>
            <person name="Veneault-Fourrey C."/>
            <person name="LaButti K."/>
            <person name="Lindquist E.A."/>
            <person name="Lipzen A."/>
            <person name="Lundell T."/>
            <person name="Morin E."/>
            <person name="Murat C."/>
            <person name="Sun H."/>
            <person name="Tunlid A."/>
            <person name="Henrissat B."/>
            <person name="Grigoriev I.V."/>
            <person name="Hibbett D.S."/>
            <person name="Martin F."/>
            <person name="Nordberg H.P."/>
            <person name="Cantor M.N."/>
            <person name="Hua S.X."/>
        </authorList>
    </citation>
    <scope>NUCLEOTIDE SEQUENCE [LARGE SCALE GENOMIC DNA]</scope>
    <source>
        <strain evidence="1 2">LaAM-08-1</strain>
    </source>
</reference>
<proteinExistence type="predicted"/>
<sequence>MSGTNIFPGAHDFVLSGTINAARIGLKGICLLPEAKSCMLNGSPESALHWIGTLKESYAMVFDNADALSPSELEGYFPPGQRGNILITSRNSTMQCLTSPENSLEVTEMEENEAILLLLKASCLSSSGMDFKAEASKIV</sequence>
<dbReference type="AlphaFoldDB" id="A0A0C9XBA3"/>
<dbReference type="OrthoDB" id="674604at2759"/>
<protein>
    <recommendedName>
        <fullName evidence="3">NB-ARC domain-containing protein</fullName>
    </recommendedName>
</protein>
<reference evidence="2" key="2">
    <citation type="submission" date="2015-01" db="EMBL/GenBank/DDBJ databases">
        <title>Evolutionary Origins and Diversification of the Mycorrhizal Mutualists.</title>
        <authorList>
            <consortium name="DOE Joint Genome Institute"/>
            <consortium name="Mycorrhizal Genomics Consortium"/>
            <person name="Kohler A."/>
            <person name="Kuo A."/>
            <person name="Nagy L.G."/>
            <person name="Floudas D."/>
            <person name="Copeland A."/>
            <person name="Barry K.W."/>
            <person name="Cichocki N."/>
            <person name="Veneault-Fourrey C."/>
            <person name="LaButti K."/>
            <person name="Lindquist E.A."/>
            <person name="Lipzen A."/>
            <person name="Lundell T."/>
            <person name="Morin E."/>
            <person name="Murat C."/>
            <person name="Riley R."/>
            <person name="Ohm R."/>
            <person name="Sun H."/>
            <person name="Tunlid A."/>
            <person name="Henrissat B."/>
            <person name="Grigoriev I.V."/>
            <person name="Hibbett D.S."/>
            <person name="Martin F."/>
        </authorList>
    </citation>
    <scope>NUCLEOTIDE SEQUENCE [LARGE SCALE GENOMIC DNA]</scope>
    <source>
        <strain evidence="2">LaAM-08-1</strain>
    </source>
</reference>